<keyword evidence="2" id="KW-1185">Reference proteome</keyword>
<organism evidence="1 2">
    <name type="scientific">Paenibacillus abyssi</name>
    <dbReference type="NCBI Taxonomy" id="1340531"/>
    <lineage>
        <taxon>Bacteria</taxon>
        <taxon>Bacillati</taxon>
        <taxon>Bacillota</taxon>
        <taxon>Bacilli</taxon>
        <taxon>Bacillales</taxon>
        <taxon>Paenibacillaceae</taxon>
        <taxon>Paenibacillus</taxon>
    </lineage>
</organism>
<accession>A0A917FY66</accession>
<evidence type="ECO:0000313" key="1">
    <source>
        <dbReference type="EMBL" id="GGG13848.1"/>
    </source>
</evidence>
<protein>
    <submittedName>
        <fullName evidence="1">Uncharacterized protein</fullName>
    </submittedName>
</protein>
<dbReference type="RefSeq" id="WP_188532217.1">
    <property type="nucleotide sequence ID" value="NZ_BMGR01000011.1"/>
</dbReference>
<proteinExistence type="predicted"/>
<comment type="caution">
    <text evidence="1">The sequence shown here is derived from an EMBL/GenBank/DDBJ whole genome shotgun (WGS) entry which is preliminary data.</text>
</comment>
<gene>
    <name evidence="1" type="ORF">GCM10010916_33460</name>
</gene>
<dbReference type="AlphaFoldDB" id="A0A917FY66"/>
<evidence type="ECO:0000313" key="2">
    <source>
        <dbReference type="Proteomes" id="UP000644756"/>
    </source>
</evidence>
<reference evidence="1" key="2">
    <citation type="submission" date="2020-09" db="EMBL/GenBank/DDBJ databases">
        <authorList>
            <person name="Sun Q."/>
            <person name="Zhou Y."/>
        </authorList>
    </citation>
    <scope>NUCLEOTIDE SEQUENCE</scope>
    <source>
        <strain evidence="1">CGMCC 1.12987</strain>
    </source>
</reference>
<dbReference type="Proteomes" id="UP000644756">
    <property type="component" value="Unassembled WGS sequence"/>
</dbReference>
<reference evidence="1" key="1">
    <citation type="journal article" date="2014" name="Int. J. Syst. Evol. Microbiol.">
        <title>Complete genome sequence of Corynebacterium casei LMG S-19264T (=DSM 44701T), isolated from a smear-ripened cheese.</title>
        <authorList>
            <consortium name="US DOE Joint Genome Institute (JGI-PGF)"/>
            <person name="Walter F."/>
            <person name="Albersmeier A."/>
            <person name="Kalinowski J."/>
            <person name="Ruckert C."/>
        </authorList>
    </citation>
    <scope>NUCLEOTIDE SEQUENCE</scope>
    <source>
        <strain evidence="1">CGMCC 1.12987</strain>
    </source>
</reference>
<dbReference type="EMBL" id="BMGR01000011">
    <property type="protein sequence ID" value="GGG13848.1"/>
    <property type="molecule type" value="Genomic_DNA"/>
</dbReference>
<name>A0A917FY66_9BACL</name>
<sequence length="166" mass="19749">MKSLYLTIDDLISIRYWVSEMLKYRTRSAEKRVKRAVKSLQLPYKLLGSGKSRIVYDLLNGYVLKIPITKDGLQCNQMEYDIYAHCSSKLRKYLCPVMEHGDGWIIMKKMIQRVNLTEDDEDKLLKMKKRFSQEQVLIFSLKAKNLRLYKDRIIIIDYGNFQLKQK</sequence>